<dbReference type="EMBL" id="WWCV01000179">
    <property type="protein sequence ID" value="MYN21245.1"/>
    <property type="molecule type" value="Genomic_DNA"/>
</dbReference>
<accession>A0A845HUS4</accession>
<keyword evidence="2" id="KW-1185">Reference proteome</keyword>
<name>A0A845HUS4_9BURK</name>
<evidence type="ECO:0000313" key="2">
    <source>
        <dbReference type="Proteomes" id="UP000484875"/>
    </source>
</evidence>
<comment type="caution">
    <text evidence="1">The sequence shown here is derived from an EMBL/GenBank/DDBJ whole genome shotgun (WGS) entry which is preliminary data.</text>
</comment>
<dbReference type="AlphaFoldDB" id="A0A845HUS4"/>
<proteinExistence type="predicted"/>
<organism evidence="1 2">
    <name type="scientific">Duganella vulcania</name>
    <dbReference type="NCBI Taxonomy" id="2692166"/>
    <lineage>
        <taxon>Bacteria</taxon>
        <taxon>Pseudomonadati</taxon>
        <taxon>Pseudomonadota</taxon>
        <taxon>Betaproteobacteria</taxon>
        <taxon>Burkholderiales</taxon>
        <taxon>Oxalobacteraceae</taxon>
        <taxon>Telluria group</taxon>
        <taxon>Duganella</taxon>
    </lineage>
</organism>
<evidence type="ECO:0000313" key="1">
    <source>
        <dbReference type="EMBL" id="MYN21245.1"/>
    </source>
</evidence>
<sequence>AKLVELRLALLVGKQALFDHWNQVSIRLPTSCQSWGGFSRYPSEAAARALVQYQITGEIEQRIVVKGIEFNVNIGSKPGQPAAVKTAYPVGKAK</sequence>
<gene>
    <name evidence="1" type="ORF">GTP81_31370</name>
</gene>
<feature type="non-terminal residue" evidence="1">
    <location>
        <position position="1"/>
    </location>
</feature>
<dbReference type="Proteomes" id="UP000484875">
    <property type="component" value="Unassembled WGS sequence"/>
</dbReference>
<dbReference type="RefSeq" id="WP_161093430.1">
    <property type="nucleotide sequence ID" value="NZ_WWCV01000179.1"/>
</dbReference>
<protein>
    <submittedName>
        <fullName evidence="1">Uncharacterized protein</fullName>
    </submittedName>
</protein>
<reference evidence="1 2" key="1">
    <citation type="submission" date="2019-12" db="EMBL/GenBank/DDBJ databases">
        <title>Novel species isolated from a subtropical stream in China.</title>
        <authorList>
            <person name="Lu H."/>
        </authorList>
    </citation>
    <scope>NUCLEOTIDE SEQUENCE [LARGE SCALE GENOMIC DNA]</scope>
    <source>
        <strain evidence="1 2">FT107W</strain>
    </source>
</reference>